<evidence type="ECO:0000256" key="1">
    <source>
        <dbReference type="SAM" id="MobiDB-lite"/>
    </source>
</evidence>
<dbReference type="GO" id="GO:0005198">
    <property type="term" value="F:structural molecule activity"/>
    <property type="evidence" value="ECO:0007669"/>
    <property type="project" value="InterPro"/>
</dbReference>
<dbReference type="RefSeq" id="WP_062801150.1">
    <property type="nucleotide sequence ID" value="NZ_CP014844.1"/>
</dbReference>
<dbReference type="KEGG" id="cnan:A2G96_16910"/>
<dbReference type="InterPro" id="IPR006429">
    <property type="entry name" value="Phage_lambda_portal"/>
</dbReference>
<feature type="region of interest" description="Disordered" evidence="1">
    <location>
        <begin position="452"/>
        <end position="500"/>
    </location>
</feature>
<protein>
    <submittedName>
        <fullName evidence="2">Portal protein</fullName>
    </submittedName>
</protein>
<dbReference type="Pfam" id="PF05136">
    <property type="entry name" value="Phage_portal_2"/>
    <property type="match status" value="1"/>
</dbReference>
<accession>A0A142JMH0</accession>
<keyword evidence="3" id="KW-1185">Reference proteome</keyword>
<dbReference type="Proteomes" id="UP000075238">
    <property type="component" value="Chromosome 1"/>
</dbReference>
<dbReference type="AlphaFoldDB" id="A0A142JMH0"/>
<evidence type="ECO:0000313" key="2">
    <source>
        <dbReference type="EMBL" id="AMR79282.1"/>
    </source>
</evidence>
<proteinExistence type="predicted"/>
<reference evidence="2 3" key="1">
    <citation type="submission" date="2016-03" db="EMBL/GenBank/DDBJ databases">
        <title>Complete genome sequence of a novel chlorpyrifos degrading bacterium, Cupriavidus nantongensis sp. X1.</title>
        <authorList>
            <person name="Fang L."/>
        </authorList>
    </citation>
    <scope>NUCLEOTIDE SEQUENCE [LARGE SCALE GENOMIC DNA]</scope>
    <source>
        <strain evidence="2 3">X1</strain>
    </source>
</reference>
<dbReference type="STRING" id="1796606.A2G96_16910"/>
<name>A0A142JMH0_9BURK</name>
<feature type="compositionally biased region" description="Basic and acidic residues" evidence="1">
    <location>
        <begin position="462"/>
        <end position="473"/>
    </location>
</feature>
<dbReference type="GO" id="GO:0019068">
    <property type="term" value="P:virion assembly"/>
    <property type="evidence" value="ECO:0007669"/>
    <property type="project" value="InterPro"/>
</dbReference>
<gene>
    <name evidence="2" type="ORF">A2G96_16910</name>
</gene>
<feature type="region of interest" description="Disordered" evidence="1">
    <location>
        <begin position="28"/>
        <end position="49"/>
    </location>
</feature>
<dbReference type="EMBL" id="CP014844">
    <property type="protein sequence ID" value="AMR79282.1"/>
    <property type="molecule type" value="Genomic_DNA"/>
</dbReference>
<sequence>MAYSTLRGRGFLLPRRLNNLGSAYEAGATGGSRSANWRPSNAGPNAATQALPMIRRRSRDAIRNDPWARAAIARLVSNTIGTGIQPFPLHPDKEVRALLKDLWADWVPDADADGQLDAYGQQALAARAMFADGEALARLRPRRPEDGLAVPLQIQAIEADHLPVEKCEGLPNGNQIVHGVEFDGRIGKRVNYHLWRHHPGDYQFGTRLPQSLVPVQADQVVHVYQVTRPGQVRGMPELTTVLLRLKSLDNFDDAVLFRQEVANLFAGFVTKPEPEAQGQDPATGLLAEYDNDGYTPLTSLEPGTMQELGPGEEVKFSQPPDAGDNYEGFMRQQLMAACASVGVPYEVLTGDLRNVSDRVLRVILNEFHRQIEQLIWTTFIHQYCRPIWAAWLDAAVLSGVVSLNDYYRNRRLYLRVRWVPQGWAYVHPVQDVEAQAREVRAGFRSRSSVILARGEDPDQTDQEIHADNARADSHGLVLDSDPRRTTSAGGPVKDQPTNGE</sequence>
<organism evidence="2 3">
    <name type="scientific">Cupriavidus nantongensis</name>
    <dbReference type="NCBI Taxonomy" id="1796606"/>
    <lineage>
        <taxon>Bacteria</taxon>
        <taxon>Pseudomonadati</taxon>
        <taxon>Pseudomonadota</taxon>
        <taxon>Betaproteobacteria</taxon>
        <taxon>Burkholderiales</taxon>
        <taxon>Burkholderiaceae</taxon>
        <taxon>Cupriavidus</taxon>
    </lineage>
</organism>
<dbReference type="NCBIfam" id="TIGR01539">
    <property type="entry name" value="portal_lambda"/>
    <property type="match status" value="1"/>
</dbReference>
<evidence type="ECO:0000313" key="3">
    <source>
        <dbReference type="Proteomes" id="UP000075238"/>
    </source>
</evidence>
<feature type="compositionally biased region" description="Polar residues" evidence="1">
    <location>
        <begin position="31"/>
        <end position="48"/>
    </location>
</feature>
<dbReference type="OrthoDB" id="622132at2"/>